<reference evidence="1" key="1">
    <citation type="submission" date="2022-11" db="EMBL/GenBank/DDBJ databases">
        <title>Genome Sequence of Boeremia exigua.</title>
        <authorList>
            <person name="Buettner E."/>
        </authorList>
    </citation>
    <scope>NUCLEOTIDE SEQUENCE</scope>
    <source>
        <strain evidence="1">CU02</strain>
    </source>
</reference>
<sequence length="253" mass="28335">MNQANNDWPSELFYDLVEDDWSVHEDPQSYGTYRSRATRYGCFSNSSIVFQVNAETLDINVNQTQGHSSWSPSWLGGSTAVAPCKHTLQESATKAHDNTAHVLASDHQSVSLISCHDIRTDSSACRSNSTAYATLAQNCATTAASGEVNADTTSVTQSSVDEPLNSEIICSTYRQKGSDDMSFECLVCRRRRKYNRWPDFLRHYNGAHAVERKVFWCPKDGCARSKANGNNPFPRKDKMNDHLRQAHSDERSL</sequence>
<protein>
    <submittedName>
        <fullName evidence="1">Uncharacterized protein</fullName>
    </submittedName>
</protein>
<keyword evidence="2" id="KW-1185">Reference proteome</keyword>
<evidence type="ECO:0000313" key="1">
    <source>
        <dbReference type="EMBL" id="KAJ8105499.1"/>
    </source>
</evidence>
<comment type="caution">
    <text evidence="1">The sequence shown here is derived from an EMBL/GenBank/DDBJ whole genome shotgun (WGS) entry which is preliminary data.</text>
</comment>
<organism evidence="1 2">
    <name type="scientific">Boeremia exigua</name>
    <dbReference type="NCBI Taxonomy" id="749465"/>
    <lineage>
        <taxon>Eukaryota</taxon>
        <taxon>Fungi</taxon>
        <taxon>Dikarya</taxon>
        <taxon>Ascomycota</taxon>
        <taxon>Pezizomycotina</taxon>
        <taxon>Dothideomycetes</taxon>
        <taxon>Pleosporomycetidae</taxon>
        <taxon>Pleosporales</taxon>
        <taxon>Pleosporineae</taxon>
        <taxon>Didymellaceae</taxon>
        <taxon>Boeremia</taxon>
    </lineage>
</organism>
<accession>A0ACC2HQZ9</accession>
<dbReference type="EMBL" id="JAPHNI010001477">
    <property type="protein sequence ID" value="KAJ8105499.1"/>
    <property type="molecule type" value="Genomic_DNA"/>
</dbReference>
<proteinExistence type="predicted"/>
<name>A0ACC2HQZ9_9PLEO</name>
<dbReference type="Proteomes" id="UP001153331">
    <property type="component" value="Unassembled WGS sequence"/>
</dbReference>
<gene>
    <name evidence="1" type="ORF">OPT61_g10138</name>
</gene>
<evidence type="ECO:0000313" key="2">
    <source>
        <dbReference type="Proteomes" id="UP001153331"/>
    </source>
</evidence>